<keyword evidence="3" id="KW-1185">Reference proteome</keyword>
<gene>
    <name evidence="2" type="ORF">AB4566_06740</name>
</gene>
<accession>A0ABV4N9D0</accession>
<dbReference type="Gene3D" id="3.10.450.50">
    <property type="match status" value="1"/>
</dbReference>
<feature type="domain" description="SnoaL-like" evidence="1">
    <location>
        <begin position="9"/>
        <end position="101"/>
    </location>
</feature>
<dbReference type="RefSeq" id="WP_372265546.1">
    <property type="nucleotide sequence ID" value="NZ_JBFRUW010000018.1"/>
</dbReference>
<dbReference type="InterPro" id="IPR037401">
    <property type="entry name" value="SnoaL-like"/>
</dbReference>
<comment type="caution">
    <text evidence="2">The sequence shown here is derived from an EMBL/GenBank/DDBJ whole genome shotgun (WGS) entry which is preliminary data.</text>
</comment>
<name>A0ABV4N9D0_9VIBR</name>
<dbReference type="EMBL" id="JBFRUW010000018">
    <property type="protein sequence ID" value="MFA0567968.1"/>
    <property type="molecule type" value="Genomic_DNA"/>
</dbReference>
<sequence length="126" mass="14543">MAPKEVVLSFWAAMETNDFYLASKLLTIDCVVQWPQSHETIFGRENFAKINSQYPASGKWTFVLNSIVAERNQVVTDVNVSDGKLFERAITFHTVEDGLISKQVEFWPESFPAPEWRRQWVQVMGE</sequence>
<dbReference type="Pfam" id="PF12680">
    <property type="entry name" value="SnoaL_2"/>
    <property type="match status" value="1"/>
</dbReference>
<evidence type="ECO:0000313" key="3">
    <source>
        <dbReference type="Proteomes" id="UP001570417"/>
    </source>
</evidence>
<dbReference type="SUPFAM" id="SSF54427">
    <property type="entry name" value="NTF2-like"/>
    <property type="match status" value="1"/>
</dbReference>
<dbReference type="Proteomes" id="UP001570417">
    <property type="component" value="Unassembled WGS sequence"/>
</dbReference>
<proteinExistence type="predicted"/>
<evidence type="ECO:0000313" key="2">
    <source>
        <dbReference type="EMBL" id="MFA0567968.1"/>
    </source>
</evidence>
<organism evidence="2 3">
    <name type="scientific">Vibrio gallaecicus</name>
    <dbReference type="NCBI Taxonomy" id="552386"/>
    <lineage>
        <taxon>Bacteria</taxon>
        <taxon>Pseudomonadati</taxon>
        <taxon>Pseudomonadota</taxon>
        <taxon>Gammaproteobacteria</taxon>
        <taxon>Vibrionales</taxon>
        <taxon>Vibrionaceae</taxon>
        <taxon>Vibrio</taxon>
    </lineage>
</organism>
<reference evidence="2 3" key="1">
    <citation type="journal article" date="2024" name="ISME J.">
        <title>Tailless and filamentous prophages are predominant in marine Vibrio.</title>
        <authorList>
            <person name="Steensen K."/>
            <person name="Seneca J."/>
            <person name="Bartlau N."/>
            <person name="Yu X.A."/>
            <person name="Hussain F.A."/>
            <person name="Polz M.F."/>
        </authorList>
    </citation>
    <scope>NUCLEOTIDE SEQUENCE [LARGE SCALE GENOMIC DNA]</scope>
    <source>
        <strain evidence="2 3">10N.222.51.A1</strain>
    </source>
</reference>
<protein>
    <submittedName>
        <fullName evidence="2">Nuclear transport factor 2 family protein</fullName>
    </submittedName>
</protein>
<dbReference type="InterPro" id="IPR032710">
    <property type="entry name" value="NTF2-like_dom_sf"/>
</dbReference>
<evidence type="ECO:0000259" key="1">
    <source>
        <dbReference type="Pfam" id="PF12680"/>
    </source>
</evidence>